<accession>A0ABT2UL18</accession>
<feature type="transmembrane region" description="Helical" evidence="2">
    <location>
        <begin position="15"/>
        <end position="33"/>
    </location>
</feature>
<dbReference type="SUPFAM" id="SSF111369">
    <property type="entry name" value="HlyD-like secretion proteins"/>
    <property type="match status" value="1"/>
</dbReference>
<keyword evidence="4" id="KW-1185">Reference proteome</keyword>
<dbReference type="EMBL" id="JAOQIO010000084">
    <property type="protein sequence ID" value="MCU6794741.1"/>
    <property type="molecule type" value="Genomic_DNA"/>
</dbReference>
<protein>
    <submittedName>
        <fullName evidence="3">Efflux RND transporter periplasmic adaptor subunit</fullName>
    </submittedName>
</protein>
<sequence>MELEKELGDRRRKRSIQVVFIVFMGLLIFFTLFSNTLQSLTLPKVRTEKLVNGSLLFTLEGSGMVQPFAETRLSNPAGWKVQTILVKEGDRVKKGQKLIIYDSKSAERELEDELTNLDKQKIELQNVQDQFILSTTEGDEFKIRAASRNIETRKLDLGMQERKINELRDRLTSQQEMNAPFNGIINKLNAIEGVITAGEPDVLISNSSLGYRLDISVDSTILSSLGISIGEKIEVKVHTVAERDQQQIRMIDGTIDEVANTQPRTQSTSVEEAGPTQTIEQKTLRIKVIDSDLRGGEKAEFKLEKRSNQEGLVISNTTIHQDRDGLFVYKIDEQRGALGNIFVTRKVRIQSSETNGKETMIKAESLYKDDLIIMESSEPLQEGNRVRF</sequence>
<dbReference type="PANTHER" id="PTHR30469">
    <property type="entry name" value="MULTIDRUG RESISTANCE PROTEIN MDTA"/>
    <property type="match status" value="1"/>
</dbReference>
<dbReference type="PANTHER" id="PTHR30469:SF15">
    <property type="entry name" value="HLYD FAMILY OF SECRETION PROTEINS"/>
    <property type="match status" value="1"/>
</dbReference>
<dbReference type="Gene3D" id="1.10.287.470">
    <property type="entry name" value="Helix hairpin bin"/>
    <property type="match status" value="1"/>
</dbReference>
<dbReference type="Gene3D" id="2.40.30.170">
    <property type="match status" value="1"/>
</dbReference>
<keyword evidence="2" id="KW-0472">Membrane</keyword>
<dbReference type="Gene3D" id="2.40.420.20">
    <property type="match status" value="1"/>
</dbReference>
<evidence type="ECO:0000313" key="3">
    <source>
        <dbReference type="EMBL" id="MCU6794741.1"/>
    </source>
</evidence>
<evidence type="ECO:0000256" key="1">
    <source>
        <dbReference type="SAM" id="Coils"/>
    </source>
</evidence>
<feature type="coiled-coil region" evidence="1">
    <location>
        <begin position="103"/>
        <end position="130"/>
    </location>
</feature>
<gene>
    <name evidence="3" type="ORF">OB236_21755</name>
</gene>
<keyword evidence="2" id="KW-0812">Transmembrane</keyword>
<organism evidence="3 4">
    <name type="scientific">Paenibacillus baimaensis</name>
    <dbReference type="NCBI Taxonomy" id="2982185"/>
    <lineage>
        <taxon>Bacteria</taxon>
        <taxon>Bacillati</taxon>
        <taxon>Bacillota</taxon>
        <taxon>Bacilli</taxon>
        <taxon>Bacillales</taxon>
        <taxon>Paenibacillaceae</taxon>
        <taxon>Paenibacillus</taxon>
    </lineage>
</organism>
<evidence type="ECO:0000313" key="4">
    <source>
        <dbReference type="Proteomes" id="UP001652445"/>
    </source>
</evidence>
<comment type="caution">
    <text evidence="3">The sequence shown here is derived from an EMBL/GenBank/DDBJ whole genome shotgun (WGS) entry which is preliminary data.</text>
</comment>
<keyword evidence="1" id="KW-0175">Coiled coil</keyword>
<keyword evidence="2" id="KW-1133">Transmembrane helix</keyword>
<dbReference type="RefSeq" id="WP_262685837.1">
    <property type="nucleotide sequence ID" value="NZ_JAOQIO010000084.1"/>
</dbReference>
<dbReference type="Proteomes" id="UP001652445">
    <property type="component" value="Unassembled WGS sequence"/>
</dbReference>
<name>A0ABT2UL18_9BACL</name>
<proteinExistence type="predicted"/>
<dbReference type="Gene3D" id="2.40.50.100">
    <property type="match status" value="1"/>
</dbReference>
<evidence type="ECO:0000256" key="2">
    <source>
        <dbReference type="SAM" id="Phobius"/>
    </source>
</evidence>
<reference evidence="3 4" key="1">
    <citation type="submission" date="2022-09" db="EMBL/GenBank/DDBJ databases">
        <authorList>
            <person name="Han X.L."/>
            <person name="Wang Q."/>
            <person name="Lu T."/>
        </authorList>
    </citation>
    <scope>NUCLEOTIDE SEQUENCE [LARGE SCALE GENOMIC DNA]</scope>
    <source>
        <strain evidence="3 4">WQ 127069</strain>
    </source>
</reference>